<keyword evidence="2" id="KW-1185">Reference proteome</keyword>
<evidence type="ECO:0000313" key="2">
    <source>
        <dbReference type="Proteomes" id="UP001056455"/>
    </source>
</evidence>
<dbReference type="Proteomes" id="UP001056455">
    <property type="component" value="Chromosome"/>
</dbReference>
<name>A0ABY4YNG2_9MICO</name>
<dbReference type="NCBIfam" id="TIGR03843">
    <property type="entry name" value="SCO1664 family protein"/>
    <property type="match status" value="1"/>
</dbReference>
<sequence length="273" mass="29037">MLTDASNLTARVLYTTADGQPTGRRGLYKPIRGEAPLRDFPEGTLGRREVAAFLVSEAGGWGLIPRTIMSEGPLGPGSVQRWIDWEPTGRGPGDGLLEIFPAGAVPSGWLAVVHGEGAEGQPVAVAHQDAPDLASLAVLDVVLNNADRKGAHLVRDAEGHLWGFDHGLTLHAEDKLRTVLWGWAGQPLPADDVERLQTLRDSLSRAHADGAGTAAPADGHAPPTTADSAGTAISALISPWEFQALSDRVDELLTEAIFPALPTERYALPWPLW</sequence>
<gene>
    <name evidence="1" type="ORF">NF556_11200</name>
</gene>
<evidence type="ECO:0000313" key="1">
    <source>
        <dbReference type="EMBL" id="USQ78224.1"/>
    </source>
</evidence>
<dbReference type="InterPro" id="IPR022292">
    <property type="entry name" value="CHP03843"/>
</dbReference>
<dbReference type="EMBL" id="CP099489">
    <property type="protein sequence ID" value="USQ78224.1"/>
    <property type="molecule type" value="Genomic_DNA"/>
</dbReference>
<protein>
    <submittedName>
        <fullName evidence="1">SCO1664 family protein</fullName>
    </submittedName>
</protein>
<accession>A0ABY4YNG2</accession>
<proteinExistence type="predicted"/>
<reference evidence="1" key="1">
    <citation type="submission" date="2022-06" db="EMBL/GenBank/DDBJ databases">
        <title>Ornithinimicrobium HY1793.</title>
        <authorList>
            <person name="Huang Y."/>
        </authorList>
    </citation>
    <scope>NUCLEOTIDE SEQUENCE</scope>
    <source>
        <strain evidence="1">HY1793</strain>
    </source>
</reference>
<organism evidence="1 2">
    <name type="scientific">Ornithinimicrobium faecis</name>
    <dbReference type="NCBI Taxonomy" id="2934158"/>
    <lineage>
        <taxon>Bacteria</taxon>
        <taxon>Bacillati</taxon>
        <taxon>Actinomycetota</taxon>
        <taxon>Actinomycetes</taxon>
        <taxon>Micrococcales</taxon>
        <taxon>Ornithinimicrobiaceae</taxon>
        <taxon>Ornithinimicrobium</taxon>
    </lineage>
</organism>